<dbReference type="InterPro" id="IPR007235">
    <property type="entry name" value="Glyco_trans_28_C"/>
</dbReference>
<evidence type="ECO:0000256" key="9">
    <source>
        <dbReference type="ARBA" id="ARBA00023316"/>
    </source>
</evidence>
<comment type="pathway">
    <text evidence="10">Cell wall biogenesis; peptidoglycan biosynthesis.</text>
</comment>
<evidence type="ECO:0000256" key="10">
    <source>
        <dbReference type="HAMAP-Rule" id="MF_00033"/>
    </source>
</evidence>
<keyword evidence="6 10" id="KW-0573">Peptidoglycan synthesis</keyword>
<keyword evidence="4 10" id="KW-0808">Transferase</keyword>
<comment type="similarity">
    <text evidence="10">Belongs to the glycosyltransferase 28 family. MurG subfamily.</text>
</comment>
<evidence type="ECO:0000256" key="5">
    <source>
        <dbReference type="ARBA" id="ARBA00022960"/>
    </source>
</evidence>
<evidence type="ECO:0000259" key="13">
    <source>
        <dbReference type="Pfam" id="PF04101"/>
    </source>
</evidence>
<evidence type="ECO:0000259" key="12">
    <source>
        <dbReference type="Pfam" id="PF03033"/>
    </source>
</evidence>
<dbReference type="GO" id="GO:0051301">
    <property type="term" value="P:cell division"/>
    <property type="evidence" value="ECO:0007669"/>
    <property type="project" value="UniProtKB-KW"/>
</dbReference>
<organism evidence="14 15">
    <name type="scientific">Candidatus Saccharicenans subterraneus</name>
    <dbReference type="NCBI Taxonomy" id="2508984"/>
    <lineage>
        <taxon>Bacteria</taxon>
        <taxon>Candidatus Aminicenantota</taxon>
        <taxon>Candidatus Aminicenantia</taxon>
        <taxon>Candidatus Aminicenantales</taxon>
        <taxon>Candidatus Saccharicenantaceae</taxon>
        <taxon>Candidatus Saccharicenans</taxon>
    </lineage>
</organism>
<evidence type="ECO:0000256" key="8">
    <source>
        <dbReference type="ARBA" id="ARBA00023306"/>
    </source>
</evidence>
<evidence type="ECO:0000256" key="3">
    <source>
        <dbReference type="ARBA" id="ARBA00022676"/>
    </source>
</evidence>
<dbReference type="HAMAP" id="MF_00033">
    <property type="entry name" value="MurG"/>
    <property type="match status" value="1"/>
</dbReference>
<dbReference type="NCBIfam" id="TIGR01133">
    <property type="entry name" value="murG"/>
    <property type="match status" value="1"/>
</dbReference>
<evidence type="ECO:0000256" key="4">
    <source>
        <dbReference type="ARBA" id="ARBA00022679"/>
    </source>
</evidence>
<evidence type="ECO:0000256" key="1">
    <source>
        <dbReference type="ARBA" id="ARBA00022475"/>
    </source>
</evidence>
<feature type="transmembrane region" description="Helical" evidence="11">
    <location>
        <begin position="92"/>
        <end position="110"/>
    </location>
</feature>
<evidence type="ECO:0000256" key="2">
    <source>
        <dbReference type="ARBA" id="ARBA00022618"/>
    </source>
</evidence>
<feature type="binding site" evidence="10">
    <location>
        <position position="184"/>
    </location>
    <ligand>
        <name>UDP-N-acetyl-alpha-D-glucosamine</name>
        <dbReference type="ChEBI" id="CHEBI:57705"/>
    </ligand>
</feature>
<dbReference type="GO" id="GO:0008360">
    <property type="term" value="P:regulation of cell shape"/>
    <property type="evidence" value="ECO:0007669"/>
    <property type="project" value="UniProtKB-KW"/>
</dbReference>
<dbReference type="Pfam" id="PF03033">
    <property type="entry name" value="Glyco_transf_28"/>
    <property type="match status" value="1"/>
</dbReference>
<feature type="binding site" evidence="10">
    <location>
        <position position="285"/>
    </location>
    <ligand>
        <name>UDP-N-acetyl-alpha-D-glucosamine</name>
        <dbReference type="ChEBI" id="CHEBI:57705"/>
    </ligand>
</feature>
<evidence type="ECO:0000313" key="14">
    <source>
        <dbReference type="EMBL" id="RFT15431.1"/>
    </source>
</evidence>
<feature type="domain" description="Glycosyltransferase family 28 N-terminal" evidence="12">
    <location>
        <begin position="2"/>
        <end position="138"/>
    </location>
</feature>
<feature type="transmembrane region" description="Helical" evidence="11">
    <location>
        <begin position="131"/>
        <end position="150"/>
    </location>
</feature>
<reference evidence="14 15" key="1">
    <citation type="submission" date="2018-08" db="EMBL/GenBank/DDBJ databases">
        <title>Genome analysis of the thermophilic bacterium of the candidate phylum Aminicenantes from deep subsurface aquifer revealed its physiology and ecological role.</title>
        <authorList>
            <person name="Kadnikov V.V."/>
            <person name="Mardanov A.V."/>
            <person name="Beletsky A.V."/>
            <person name="Karnachuk O.V."/>
            <person name="Ravin N.V."/>
        </authorList>
    </citation>
    <scope>NUCLEOTIDE SEQUENCE [LARGE SCALE GENOMIC DNA]</scope>
    <source>
        <strain evidence="14">BY38</strain>
    </source>
</reference>
<dbReference type="GO" id="GO:0051991">
    <property type="term" value="F:UDP-N-acetyl-D-glucosamine:N-acetylmuramoyl-L-alanyl-D-glutamyl-meso-2,6-diaminopimelyl-D-alanyl-D-alanine-diphosphoundecaprenol 4-beta-N-acetylglucosaminlytransferase activity"/>
    <property type="evidence" value="ECO:0007669"/>
    <property type="project" value="RHEA"/>
</dbReference>
<evidence type="ECO:0000256" key="7">
    <source>
        <dbReference type="ARBA" id="ARBA00023136"/>
    </source>
</evidence>
<comment type="subcellular location">
    <subcellularLocation>
        <location evidence="10">Cell membrane</location>
        <topology evidence="10">Peripheral membrane protein</topology>
        <orientation evidence="10">Cytoplasmic side</orientation>
    </subcellularLocation>
</comment>
<dbReference type="UniPathway" id="UPA00219"/>
<comment type="caution">
    <text evidence="10">Lacks conserved residue(s) required for the propagation of feature annotation.</text>
</comment>
<keyword evidence="9 10" id="KW-0961">Cell wall biogenesis/degradation</keyword>
<dbReference type="SUPFAM" id="SSF53756">
    <property type="entry name" value="UDP-Glycosyltransferase/glycogen phosphorylase"/>
    <property type="match status" value="1"/>
</dbReference>
<keyword evidence="1 10" id="KW-1003">Cell membrane</keyword>
<keyword evidence="8 10" id="KW-0131">Cell cycle</keyword>
<dbReference type="GO" id="GO:0071555">
    <property type="term" value="P:cell wall organization"/>
    <property type="evidence" value="ECO:0007669"/>
    <property type="project" value="UniProtKB-KW"/>
</dbReference>
<dbReference type="Gene3D" id="3.40.50.2000">
    <property type="entry name" value="Glycogen Phosphorylase B"/>
    <property type="match status" value="2"/>
</dbReference>
<comment type="caution">
    <text evidence="14">The sequence shown here is derived from an EMBL/GenBank/DDBJ whole genome shotgun (WGS) entry which is preliminary data.</text>
</comment>
<keyword evidence="5 10" id="KW-0133">Cell shape</keyword>
<sequence length="361" mass="39740">MIISGGGTGGHLYPALVLGRTLLRLRPDLRLVYVGSSRAVEKKIMSAEVNRFLTLPVEGLKGRGLKKLRGLVLLPLAFLKSFYILLRFRPALVIGVGGFSSGPILLLAALMRKPTVILEQNALPGFTNRKLGRFVDLVVVSFASSLAYFGDKAVLVGNPVRPEFYEIPKKRREQTLTLLIFGGSQGSKFLNDRLIESLGELEEFRDSLVIYHQTGERDFDRVSRAYQEHGFSRAVVAAFFSPMAEYLARADLVICRAGATTCAELVAGRKPALLVPFAAAADNHQEFNARELEKAGGAEVILEKDFEPGLLAEKIKYYLNHKEVLDRMEDNLEKLRPQGVAEKIAGLCLEKIKSPAGGDRG</sequence>
<name>A0A3E2BL44_9BACT</name>
<dbReference type="GO" id="GO:0005886">
    <property type="term" value="C:plasma membrane"/>
    <property type="evidence" value="ECO:0007669"/>
    <property type="project" value="UniProtKB-SubCell"/>
</dbReference>
<keyword evidence="2 10" id="KW-0132">Cell division</keyword>
<dbReference type="PANTHER" id="PTHR21015:SF22">
    <property type="entry name" value="GLYCOSYLTRANSFERASE"/>
    <property type="match status" value="1"/>
</dbReference>
<dbReference type="GO" id="GO:0009252">
    <property type="term" value="P:peptidoglycan biosynthetic process"/>
    <property type="evidence" value="ECO:0007669"/>
    <property type="project" value="UniProtKB-UniRule"/>
</dbReference>
<keyword evidence="3 10" id="KW-0328">Glycosyltransferase</keyword>
<dbReference type="GO" id="GO:0050511">
    <property type="term" value="F:undecaprenyldiphospho-muramoylpentapeptide beta-N-acetylglucosaminyltransferase activity"/>
    <property type="evidence" value="ECO:0007669"/>
    <property type="project" value="UniProtKB-UniRule"/>
</dbReference>
<feature type="binding site" evidence="10">
    <location>
        <position position="161"/>
    </location>
    <ligand>
        <name>UDP-N-acetyl-alpha-D-glucosamine</name>
        <dbReference type="ChEBI" id="CHEBI:57705"/>
    </ligand>
</feature>
<evidence type="ECO:0000256" key="6">
    <source>
        <dbReference type="ARBA" id="ARBA00022984"/>
    </source>
</evidence>
<keyword evidence="11" id="KW-0812">Transmembrane</keyword>
<keyword evidence="7 10" id="KW-0472">Membrane</keyword>
<comment type="catalytic activity">
    <reaction evidence="10">
        <text>di-trans,octa-cis-undecaprenyl diphospho-N-acetyl-alpha-D-muramoyl-L-alanyl-D-glutamyl-meso-2,6-diaminopimeloyl-D-alanyl-D-alanine + UDP-N-acetyl-alpha-D-glucosamine = di-trans,octa-cis-undecaprenyl diphospho-[N-acetyl-alpha-D-glucosaminyl-(1-&gt;4)]-N-acetyl-alpha-D-muramoyl-L-alanyl-D-glutamyl-meso-2,6-diaminopimeloyl-D-alanyl-D-alanine + UDP + H(+)</text>
        <dbReference type="Rhea" id="RHEA:31227"/>
        <dbReference type="ChEBI" id="CHEBI:15378"/>
        <dbReference type="ChEBI" id="CHEBI:57705"/>
        <dbReference type="ChEBI" id="CHEBI:58223"/>
        <dbReference type="ChEBI" id="CHEBI:61387"/>
        <dbReference type="ChEBI" id="CHEBI:61388"/>
        <dbReference type="EC" id="2.4.1.227"/>
    </reaction>
</comment>
<evidence type="ECO:0000256" key="11">
    <source>
        <dbReference type="SAM" id="Phobius"/>
    </source>
</evidence>
<dbReference type="InterPro" id="IPR006009">
    <property type="entry name" value="GlcNAc_MurG"/>
</dbReference>
<dbReference type="PANTHER" id="PTHR21015">
    <property type="entry name" value="UDP-N-ACETYLGLUCOSAMINE--N-ACETYLMURAMYL-(PENTAPEPTIDE) PYROPHOSPHORYL-UNDECAPRENOL N-ACETYLGLUCOSAMINE TRANSFERASE 1"/>
    <property type="match status" value="1"/>
</dbReference>
<dbReference type="Proteomes" id="UP000257323">
    <property type="component" value="Unassembled WGS sequence"/>
</dbReference>
<gene>
    <name evidence="10" type="primary">murG</name>
    <name evidence="14" type="ORF">OP8BY_0321</name>
</gene>
<protein>
    <recommendedName>
        <fullName evidence="10">UDP-N-acetylglucosamine--N-acetylmuramyl-(pentapeptide) pyrophosphoryl-undecaprenol N-acetylglucosamine transferase</fullName>
        <ecNumber evidence="10">2.4.1.227</ecNumber>
    </recommendedName>
    <alternativeName>
        <fullName evidence="10">Undecaprenyl-PP-MurNAc-pentapeptide-UDPGlcNAc GlcNAc transferase</fullName>
    </alternativeName>
</protein>
<dbReference type="CDD" id="cd03785">
    <property type="entry name" value="GT28_MurG"/>
    <property type="match status" value="1"/>
</dbReference>
<dbReference type="EMBL" id="QUAH01000009">
    <property type="protein sequence ID" value="RFT15431.1"/>
    <property type="molecule type" value="Genomic_DNA"/>
</dbReference>
<dbReference type="EC" id="2.4.1.227" evidence="10"/>
<comment type="function">
    <text evidence="10">Cell wall formation. Catalyzes the transfer of a GlcNAc subunit on undecaprenyl-pyrophosphoryl-MurNAc-pentapeptide (lipid intermediate I) to form undecaprenyl-pyrophosphoryl-MurNAc-(pentapeptide)GlcNAc (lipid intermediate II).</text>
</comment>
<dbReference type="Pfam" id="PF04101">
    <property type="entry name" value="Glyco_tran_28_C"/>
    <property type="match status" value="1"/>
</dbReference>
<evidence type="ECO:0000313" key="15">
    <source>
        <dbReference type="Proteomes" id="UP000257323"/>
    </source>
</evidence>
<feature type="binding site" evidence="10">
    <location>
        <begin position="8"/>
        <end position="10"/>
    </location>
    <ligand>
        <name>UDP-N-acetyl-alpha-D-glucosamine</name>
        <dbReference type="ChEBI" id="CHEBI:57705"/>
    </ligand>
</feature>
<feature type="binding site" evidence="10">
    <location>
        <position position="121"/>
    </location>
    <ligand>
        <name>UDP-N-acetyl-alpha-D-glucosamine</name>
        <dbReference type="ChEBI" id="CHEBI:57705"/>
    </ligand>
</feature>
<dbReference type="AlphaFoldDB" id="A0A3E2BL44"/>
<keyword evidence="11" id="KW-1133">Transmembrane helix</keyword>
<feature type="domain" description="Glycosyl transferase family 28 C-terminal" evidence="13">
    <location>
        <begin position="177"/>
        <end position="334"/>
    </location>
</feature>
<dbReference type="GO" id="GO:0005975">
    <property type="term" value="P:carbohydrate metabolic process"/>
    <property type="evidence" value="ECO:0007669"/>
    <property type="project" value="InterPro"/>
</dbReference>
<accession>A0A3E2BL44</accession>
<dbReference type="InterPro" id="IPR004276">
    <property type="entry name" value="GlycoTrans_28_N"/>
</dbReference>
<proteinExistence type="inferred from homology"/>